<dbReference type="RefSeq" id="WP_330647076.1">
    <property type="nucleotide sequence ID" value="NZ_CP135444.1"/>
</dbReference>
<geneLocation type="plasmid" evidence="2 3">
    <name>unnamed1</name>
</geneLocation>
<dbReference type="EC" id="2.4.-.-" evidence="2"/>
<dbReference type="InterPro" id="IPR001296">
    <property type="entry name" value="Glyco_trans_1"/>
</dbReference>
<proteinExistence type="predicted"/>
<evidence type="ECO:0000313" key="2">
    <source>
        <dbReference type="EMBL" id="WRY35303.1"/>
    </source>
</evidence>
<feature type="domain" description="Glycosyl transferase family 1" evidence="1">
    <location>
        <begin position="718"/>
        <end position="777"/>
    </location>
</feature>
<dbReference type="Gene3D" id="3.40.50.2000">
    <property type="entry name" value="Glycogen Phosphorylase B"/>
    <property type="match status" value="1"/>
</dbReference>
<gene>
    <name evidence="2" type="ORF">RPE78_15810</name>
</gene>
<evidence type="ECO:0000259" key="1">
    <source>
        <dbReference type="Pfam" id="PF00534"/>
    </source>
</evidence>
<dbReference type="GO" id="GO:0016757">
    <property type="term" value="F:glycosyltransferase activity"/>
    <property type="evidence" value="ECO:0007669"/>
    <property type="project" value="UniProtKB-KW"/>
</dbReference>
<name>A0ABZ1E4M3_9RHOB</name>
<dbReference type="Proteomes" id="UP001623290">
    <property type="component" value="Plasmid unnamed1"/>
</dbReference>
<dbReference type="EMBL" id="CP135444">
    <property type="protein sequence ID" value="WRY35303.1"/>
    <property type="molecule type" value="Genomic_DNA"/>
</dbReference>
<dbReference type="PANTHER" id="PTHR46656">
    <property type="entry name" value="PUTATIVE-RELATED"/>
    <property type="match status" value="1"/>
</dbReference>
<dbReference type="PANTHER" id="PTHR46656:SF3">
    <property type="entry name" value="PUTATIVE-RELATED"/>
    <property type="match status" value="1"/>
</dbReference>
<evidence type="ECO:0000313" key="3">
    <source>
        <dbReference type="Proteomes" id="UP001623290"/>
    </source>
</evidence>
<dbReference type="Pfam" id="PF00534">
    <property type="entry name" value="Glycos_transf_1"/>
    <property type="match status" value="1"/>
</dbReference>
<reference evidence="2 3" key="1">
    <citation type="submission" date="2023-09" db="EMBL/GenBank/DDBJ databases">
        <title>Thioclava shenzhenensis sp. nov., a multidrug resistant bacteria-antagonizing species isolated from coastal seawater.</title>
        <authorList>
            <person name="Long M."/>
        </authorList>
    </citation>
    <scope>NUCLEOTIDE SEQUENCE [LARGE SCALE GENOMIC DNA]</scope>
    <source>
        <strain evidence="2 3">FTW29</strain>
        <plasmid evidence="2 3">unnamed1</plasmid>
    </source>
</reference>
<accession>A0ABZ1E4M3</accession>
<organism evidence="2 3">
    <name type="scientific">Thioclava litoralis</name>
    <dbReference type="NCBI Taxonomy" id="3076557"/>
    <lineage>
        <taxon>Bacteria</taxon>
        <taxon>Pseudomonadati</taxon>
        <taxon>Pseudomonadota</taxon>
        <taxon>Alphaproteobacteria</taxon>
        <taxon>Rhodobacterales</taxon>
        <taxon>Paracoccaceae</taxon>
        <taxon>Thioclava</taxon>
    </lineage>
</organism>
<sequence length="861" mass="97275">MRNAVRGLRKAGGVWSYGRKALSYGKTLKLRREIRRKQAPYRGHVEGVFDQDGTLRGWIYDTRQPQQSDLRVGLYAGDLLLDVVAVEHPRDDVKAHYGCTVQCGFAFALSASLMDQIRQAGGEVVIRTHGTTEREIGRLHLTPQPETAPATPEMTTLIRRFLTEDLAGLTGVLDGETPPQTATPSPAPMLLPHQALFATDPVIPPDQCAPSGLPGYLEFTRHRNRVDQEFPVTPENTERDRFLYFYLTTYNATRKQRIPLSAEDIAYLNEPLVMGGVRHSLTRAMWWRLCGRRDLLADLDLNDRASYVRMVFWWLWQDAAHLKLEDCLVPQKMADLMRHIQPSRLCDDWPLTTFSERFFNATVTLHFLAPGRCAESRKQLYLILMVMALKRPDILRYIPRELVMRLLTPVDGQGRSELELFLAQLLERDSCTFPLASFAHSVRLKGFDLDSLSFLTCCDAGHRLEAAALPVPQGALADIQLIGPLAKASGLGQAARLSADILSRTGKHLRCVDFDMDNPAPEGFSSEARVDAYGPARVNLIHLNAESVPLAFAYQPDVFSGAYNIGYFYWELDRPAACHYLALEMLDEIWLSSDYGVRIYRPEFDGPVCNVGMCFEPNDDIDRQEARKFVEKRFRLSARHFICLVAFDSFSFVQRKNPLNALRSFQKAFAGVPDARLIVKTQNRQSVFDPVQIRIWDEMEAMMARDPRILLMNETLTYRDLLHLKKGSDCYLSLHRSEGWGFGMIEAMSLGVPVVCSAYSGNLEFCDAQTAWLVPCTEIGLEKGDYIFTPKGAVWAEPDVEAAARQLRRVYDDPVARAAKTAHALDHIRRNFSAEAIATRYNARLEEILAELDHAPKEAAE</sequence>
<dbReference type="SUPFAM" id="SSF53756">
    <property type="entry name" value="UDP-Glycosyltransferase/glycogen phosphorylase"/>
    <property type="match status" value="1"/>
</dbReference>
<keyword evidence="2" id="KW-0808">Transferase</keyword>
<keyword evidence="3" id="KW-1185">Reference proteome</keyword>
<keyword evidence="2" id="KW-0328">Glycosyltransferase</keyword>
<protein>
    <submittedName>
        <fullName evidence="2">Glycosyltransferase</fullName>
        <ecNumber evidence="2">2.4.-.-</ecNumber>
    </submittedName>
</protein>
<keyword evidence="2" id="KW-0614">Plasmid</keyword>